<evidence type="ECO:0000256" key="1">
    <source>
        <dbReference type="SAM" id="Coils"/>
    </source>
</evidence>
<feature type="transmembrane region" description="Helical" evidence="2">
    <location>
        <begin position="241"/>
        <end position="267"/>
    </location>
</feature>
<evidence type="ECO:0000256" key="2">
    <source>
        <dbReference type="SAM" id="Phobius"/>
    </source>
</evidence>
<dbReference type="InterPro" id="IPR025645">
    <property type="entry name" value="DUF4349"/>
</dbReference>
<comment type="caution">
    <text evidence="4">The sequence shown here is derived from an EMBL/GenBank/DDBJ whole genome shotgun (WGS) entry which is preliminary data.</text>
</comment>
<keyword evidence="2" id="KW-0472">Membrane</keyword>
<protein>
    <submittedName>
        <fullName evidence="4">DUF4349 domain-containing protein</fullName>
    </submittedName>
</protein>
<gene>
    <name evidence="4" type="ORF">RM538_06300</name>
</gene>
<evidence type="ECO:0000259" key="3">
    <source>
        <dbReference type="Pfam" id="PF14257"/>
    </source>
</evidence>
<sequence length="272" mass="31336">MKTISTLLFLFIAACSSNPSYESESSGINGILNSEDASIEESMIQSKQSPEIQEEAEQKIIKTANLSFEAKDLDKTHARILQLVKNHKGIIQQDNADKGYNRLSRYLTVRVPSENFQDFINGVSEGVAYFDQRNISRQDVTEEFVDLEARLKAKRELERRYLELLNQAKNVKEILDIERELSKIREEIEARQGRLEYLKSKVSMSTVTINFYKITSETGVTQSYGQKMINALKGGWDGISMFFIGLLYIWPIFIFGLVLFIVVRWLIKRKKK</sequence>
<dbReference type="Proteomes" id="UP001254488">
    <property type="component" value="Unassembled WGS sequence"/>
</dbReference>
<dbReference type="RefSeq" id="WP_311332557.1">
    <property type="nucleotide sequence ID" value="NZ_JAVRHZ010000002.1"/>
</dbReference>
<dbReference type="PROSITE" id="PS51257">
    <property type="entry name" value="PROKAR_LIPOPROTEIN"/>
    <property type="match status" value="1"/>
</dbReference>
<feature type="domain" description="DUF4349" evidence="3">
    <location>
        <begin position="58"/>
        <end position="264"/>
    </location>
</feature>
<dbReference type="Pfam" id="PF14257">
    <property type="entry name" value="DUF4349"/>
    <property type="match status" value="1"/>
</dbReference>
<feature type="coiled-coil region" evidence="1">
    <location>
        <begin position="137"/>
        <end position="194"/>
    </location>
</feature>
<keyword evidence="2" id="KW-1133">Transmembrane helix</keyword>
<keyword evidence="2" id="KW-0812">Transmembrane</keyword>
<keyword evidence="1" id="KW-0175">Coiled coil</keyword>
<reference evidence="4 5" key="1">
    <citation type="submission" date="2023-09" db="EMBL/GenBank/DDBJ databases">
        <authorList>
            <person name="Rey-Velasco X."/>
        </authorList>
    </citation>
    <scope>NUCLEOTIDE SEQUENCE [LARGE SCALE GENOMIC DNA]</scope>
    <source>
        <strain evidence="4 5">W242</strain>
    </source>
</reference>
<dbReference type="EMBL" id="JAVRHZ010000002">
    <property type="protein sequence ID" value="MDT0555607.1"/>
    <property type="molecule type" value="Genomic_DNA"/>
</dbReference>
<accession>A0ABU2YBN9</accession>
<name>A0ABU2YBN9_9FLAO</name>
<proteinExistence type="predicted"/>
<evidence type="ECO:0000313" key="5">
    <source>
        <dbReference type="Proteomes" id="UP001254488"/>
    </source>
</evidence>
<organism evidence="4 5">
    <name type="scientific">Patiriisocius hiemis</name>
    <dbReference type="NCBI Taxonomy" id="3075604"/>
    <lineage>
        <taxon>Bacteria</taxon>
        <taxon>Pseudomonadati</taxon>
        <taxon>Bacteroidota</taxon>
        <taxon>Flavobacteriia</taxon>
        <taxon>Flavobacteriales</taxon>
        <taxon>Flavobacteriaceae</taxon>
        <taxon>Patiriisocius</taxon>
    </lineage>
</organism>
<evidence type="ECO:0000313" key="4">
    <source>
        <dbReference type="EMBL" id="MDT0555607.1"/>
    </source>
</evidence>
<keyword evidence="5" id="KW-1185">Reference proteome</keyword>